<gene>
    <name evidence="1" type="ORF">O6H91_13G023400</name>
</gene>
<dbReference type="Proteomes" id="UP001162992">
    <property type="component" value="Chromosome 13"/>
</dbReference>
<sequence>MDPEPNWQKLQTEQPWREERGGQDDRLVLSIGGQMFETSRQTLCVDGNSMLAAWVLRHHSHGNAPLWIDRDAQRFQHVLNYLRNGTIWLQDVASLRAVQEEAAFYGLAGLHALCKEKIQNIEAKEEAIWRRRLNGLKEALKQVLGNMEKNSTSGPREKGDVVAYILRGSRENEDPVFHLDADF</sequence>
<name>A0ACC2BTL1_DIPCM</name>
<evidence type="ECO:0000313" key="1">
    <source>
        <dbReference type="EMBL" id="KAJ7532869.1"/>
    </source>
</evidence>
<keyword evidence="2" id="KW-1185">Reference proteome</keyword>
<dbReference type="EMBL" id="CM055104">
    <property type="protein sequence ID" value="KAJ7532869.1"/>
    <property type="molecule type" value="Genomic_DNA"/>
</dbReference>
<proteinExistence type="predicted"/>
<accession>A0ACC2BTL1</accession>
<organism evidence="1 2">
    <name type="scientific">Diphasiastrum complanatum</name>
    <name type="common">Issler's clubmoss</name>
    <name type="synonym">Lycopodium complanatum</name>
    <dbReference type="NCBI Taxonomy" id="34168"/>
    <lineage>
        <taxon>Eukaryota</taxon>
        <taxon>Viridiplantae</taxon>
        <taxon>Streptophyta</taxon>
        <taxon>Embryophyta</taxon>
        <taxon>Tracheophyta</taxon>
        <taxon>Lycopodiopsida</taxon>
        <taxon>Lycopodiales</taxon>
        <taxon>Lycopodiaceae</taxon>
        <taxon>Lycopodioideae</taxon>
        <taxon>Diphasiastrum</taxon>
    </lineage>
</organism>
<reference evidence="2" key="1">
    <citation type="journal article" date="2024" name="Proc. Natl. Acad. Sci. U.S.A.">
        <title>Extraordinary preservation of gene collinearity over three hundred million years revealed in homosporous lycophytes.</title>
        <authorList>
            <person name="Li C."/>
            <person name="Wickell D."/>
            <person name="Kuo L.Y."/>
            <person name="Chen X."/>
            <person name="Nie B."/>
            <person name="Liao X."/>
            <person name="Peng D."/>
            <person name="Ji J."/>
            <person name="Jenkins J."/>
            <person name="Williams M."/>
            <person name="Shu S."/>
            <person name="Plott C."/>
            <person name="Barry K."/>
            <person name="Rajasekar S."/>
            <person name="Grimwood J."/>
            <person name="Han X."/>
            <person name="Sun S."/>
            <person name="Hou Z."/>
            <person name="He W."/>
            <person name="Dai G."/>
            <person name="Sun C."/>
            <person name="Schmutz J."/>
            <person name="Leebens-Mack J.H."/>
            <person name="Li F.W."/>
            <person name="Wang L."/>
        </authorList>
    </citation>
    <scope>NUCLEOTIDE SEQUENCE [LARGE SCALE GENOMIC DNA]</scope>
    <source>
        <strain evidence="2">cv. PW_Plant_1</strain>
    </source>
</reference>
<protein>
    <submittedName>
        <fullName evidence="1">Uncharacterized protein</fullName>
    </submittedName>
</protein>
<comment type="caution">
    <text evidence="1">The sequence shown here is derived from an EMBL/GenBank/DDBJ whole genome shotgun (WGS) entry which is preliminary data.</text>
</comment>
<evidence type="ECO:0000313" key="2">
    <source>
        <dbReference type="Proteomes" id="UP001162992"/>
    </source>
</evidence>